<evidence type="ECO:0000256" key="1">
    <source>
        <dbReference type="SAM" id="Coils"/>
    </source>
</evidence>
<gene>
    <name evidence="2" type="ORF">M9R61_08295</name>
</gene>
<dbReference type="Proteomes" id="UP001152172">
    <property type="component" value="Unassembled WGS sequence"/>
</dbReference>
<dbReference type="EMBL" id="JAMKBI010000005">
    <property type="protein sequence ID" value="MCZ8533334.1"/>
    <property type="molecule type" value="Genomic_DNA"/>
</dbReference>
<evidence type="ECO:0000313" key="3">
    <source>
        <dbReference type="Proteomes" id="UP001152172"/>
    </source>
</evidence>
<sequence length="1467" mass="172584">MPTISKIRFTNIVYEGGNKRYTDEIFHFHGENSAIVLENGGGKTVFIQTAIQAVLPHTSLANRKLKDTLSFDDGPAHIAIEWIKNDRPRIYALTAITIFPQQNGIDSFRYVYEYGPNDPNRIENLPFTHETSNRQKRIASHAEMKEYYASMSQKSGVAYTFPTITSYTEYIEKNFQIISDEWKSINIINSAEGDVEKFFEACPNEKALFEKLLIPRVEQSIAAFEKNQFVDIFEKHRDKFQLYKQLNAQLKEYEQIQKQLTNYVKIASILDEQQQQYESGKRLGKKYFKLLQELLEDNKQKTSQIEEQKIEHDEKYKLLKHKQKSYDIAVIEKKLNELIEQHDELFNNTSALRTKIEDQQIHLANVKYANEKRLLNQYKGQLFNYKEALQKMDEKLSSTDLLEQLDEVKAKIRGNYLTEEENYQKQSQQAELNLKQTEQTVNELHQSQIGIEEKRRVYEEKITNCKAIIKMHIQRNEEMAQDLFDDEIQQQQPILELRAAWSRKAQQFDDQNVQLQNKINEMVIKKRQSEQEIATRSTALIELKEYETKINENMQVIKQLELQLCHELMHYLPRVSESTKLYSVEASLVQQLGQLHEKKDRLYSDKLHEERIAFRRVDDYGQQQSFFADPFIAKKIPIWSQQFKFLESAIDYAANDEQLKVDRVLLAITIITTDEEKEKLKQKVLSVSKDLTYPIQIWSLSEVIAISKGELKPDLKLVEPELWQHLSHFVDFEIWQQEAQQKAEASKQERQIVDEERMRLLQLYERLKHFYAKYPFKYFQQLQDEWKNIQSKTYEMTNALRKAQQFVRDADDQLSQMRTKIENNTELKNYYYDKVKKIIEYEKTQQQISQIQLQQNLEETNMRNVLRELKQLEKQIAYTKEQLEEDKNRKSNIKQDYLVLSAKRALYDKVNDIVPVFSNTQYEVLENQYNAIDSQINGIVSERIATEKLIEQQKDQINRCKQQMEQLASEFTQLDEQLPLPIDYKQLIKDLPVLIRSLKEEQMSVSKSFEKVKQAKNGEEAILKLKLSEMDTPFKFTEPLASVKYQLDEEEARLQLQQKQLSISIASVDEQNKSLMEIEQSVRIADAKHSFLAPDVKEAALTVEEENDFSYRQNHFIASCIKSLNEQQISVQKQLQAVATSRDQFIQFCQQKVSEVRLRNTIIDGVKSKGTYEDIVKHQQSMEKTIHMSQQYTENQIKTNDENLVLFIQHIHVHLRKVVEELKQVPRKTKVNIEGEDVFIYRFTIPEWSEEEGLAHIRARIDWIMDQLEQIEKRTADEQESQQKVRNELEGWLSTVQLLRYITQNKDWRIACRKVTNDNRIAKGYETWSRSNAWSGGEKWSKNMALFLGLLNYVAEKRQHISSKQVSRTVILDNPFGKASSEHVLSPVFFIAKQLGFQIIALTAHVEGKFLHDYFPVVYSCRLRSAIGADKLLMETKKTIHQALFQDHNEAAGEVIQSEQLHLFNDE</sequence>
<evidence type="ECO:0000313" key="2">
    <source>
        <dbReference type="EMBL" id="MCZ8533334.1"/>
    </source>
</evidence>
<feature type="coiled-coil region" evidence="1">
    <location>
        <begin position="505"/>
        <end position="563"/>
    </location>
</feature>
<organism evidence="2 3">
    <name type="scientific">Psychrobacillus psychrodurans</name>
    <dbReference type="NCBI Taxonomy" id="126157"/>
    <lineage>
        <taxon>Bacteria</taxon>
        <taxon>Bacillati</taxon>
        <taxon>Bacillota</taxon>
        <taxon>Bacilli</taxon>
        <taxon>Bacillales</taxon>
        <taxon>Bacillaceae</taxon>
        <taxon>Psychrobacillus</taxon>
    </lineage>
</organism>
<keyword evidence="3" id="KW-1185">Reference proteome</keyword>
<dbReference type="Gene3D" id="1.10.287.1490">
    <property type="match status" value="1"/>
</dbReference>
<dbReference type="Gene3D" id="3.40.50.300">
    <property type="entry name" value="P-loop containing nucleotide triphosphate hydrolases"/>
    <property type="match status" value="1"/>
</dbReference>
<keyword evidence="1" id="KW-0175">Coiled coil</keyword>
<accession>A0A9X3LBU0</accession>
<dbReference type="RefSeq" id="WP_269921734.1">
    <property type="nucleotide sequence ID" value="NZ_JAMKBI010000005.1"/>
</dbReference>
<proteinExistence type="predicted"/>
<feature type="coiled-coil region" evidence="1">
    <location>
        <begin position="855"/>
        <end position="889"/>
    </location>
</feature>
<protein>
    <recommendedName>
        <fullName evidence="4">Chromosome segregation ATPase</fullName>
    </recommendedName>
</protein>
<feature type="coiled-coil region" evidence="1">
    <location>
        <begin position="420"/>
        <end position="447"/>
    </location>
</feature>
<comment type="caution">
    <text evidence="2">The sequence shown here is derived from an EMBL/GenBank/DDBJ whole genome shotgun (WGS) entry which is preliminary data.</text>
</comment>
<evidence type="ECO:0008006" key="4">
    <source>
        <dbReference type="Google" id="ProtNLM"/>
    </source>
</evidence>
<feature type="coiled-coil region" evidence="1">
    <location>
        <begin position="943"/>
        <end position="977"/>
    </location>
</feature>
<reference evidence="2" key="1">
    <citation type="submission" date="2022-05" db="EMBL/GenBank/DDBJ databases">
        <authorList>
            <person name="Colautti A."/>
            <person name="Iacumin L."/>
        </authorList>
    </citation>
    <scope>NUCLEOTIDE SEQUENCE</scope>
    <source>
        <strain evidence="2">DSM 30747</strain>
    </source>
</reference>
<feature type="coiled-coil region" evidence="1">
    <location>
        <begin position="291"/>
        <end position="348"/>
    </location>
</feature>
<name>A0A9X3LBU0_9BACI</name>
<dbReference type="InterPro" id="IPR027417">
    <property type="entry name" value="P-loop_NTPase"/>
</dbReference>